<dbReference type="SUPFAM" id="SSF52418">
    <property type="entry name" value="Nucleoside phosphorylase/phosphoribosyltransferase catalytic domain"/>
    <property type="match status" value="1"/>
</dbReference>
<comment type="caution">
    <text evidence="11">The sequence shown here is derived from an EMBL/GenBank/DDBJ whole genome shotgun (WGS) entry which is preliminary data.</text>
</comment>
<keyword evidence="8" id="KW-0460">Magnesium</keyword>
<feature type="binding site" evidence="8">
    <location>
        <position position="175"/>
    </location>
    <ligand>
        <name>anthranilate</name>
        <dbReference type="ChEBI" id="CHEBI:16567"/>
        <label>2</label>
    </ligand>
</feature>
<feature type="binding site" evidence="8">
    <location>
        <position position="240"/>
    </location>
    <ligand>
        <name>Mg(2+)</name>
        <dbReference type="ChEBI" id="CHEBI:18420"/>
        <label>1</label>
    </ligand>
</feature>
<evidence type="ECO:0000259" key="10">
    <source>
        <dbReference type="Pfam" id="PF02885"/>
    </source>
</evidence>
<dbReference type="InterPro" id="IPR017459">
    <property type="entry name" value="Glycosyl_Trfase_fam3_N_dom"/>
</dbReference>
<comment type="caution">
    <text evidence="8">Lacks conserved residue(s) required for the propagation of feature annotation.</text>
</comment>
<dbReference type="FunFam" id="3.40.1030.10:FF:000002">
    <property type="entry name" value="Anthranilate phosphoribosyltransferase"/>
    <property type="match status" value="1"/>
</dbReference>
<keyword evidence="8" id="KW-0479">Metal-binding</keyword>
<keyword evidence="6 8" id="KW-0822">Tryptophan biosynthesis</keyword>
<reference evidence="11 12" key="1">
    <citation type="submission" date="2018-06" db="EMBL/GenBank/DDBJ databases">
        <title>Draft genome sequence of hyperthermophilic methanogen Methanothermobacter tenebrarum sp. MCM-B 1447.</title>
        <authorList>
            <person name="Pore S.D."/>
            <person name="Dagar S."/>
            <person name="Dhakephalkar P.K."/>
        </authorList>
    </citation>
    <scope>NUCLEOTIDE SEQUENCE [LARGE SCALE GENOMIC DNA]</scope>
    <source>
        <strain evidence="11 12">MCM B 1447</strain>
    </source>
</reference>
<dbReference type="Pfam" id="PF02885">
    <property type="entry name" value="Glycos_trans_3N"/>
    <property type="match status" value="1"/>
</dbReference>
<feature type="binding site" evidence="8">
    <location>
        <begin position="117"/>
        <end position="125"/>
    </location>
    <ligand>
        <name>5-phospho-alpha-D-ribose 1-diphosphate</name>
        <dbReference type="ChEBI" id="CHEBI:58017"/>
    </ligand>
</feature>
<organism evidence="11 12">
    <name type="scientific">Methanothermobacter tenebrarum</name>
    <dbReference type="NCBI Taxonomy" id="680118"/>
    <lineage>
        <taxon>Archaea</taxon>
        <taxon>Methanobacteriati</taxon>
        <taxon>Methanobacteriota</taxon>
        <taxon>Methanomada group</taxon>
        <taxon>Methanobacteria</taxon>
        <taxon>Methanobacteriales</taxon>
        <taxon>Methanobacteriaceae</taxon>
        <taxon>Methanothermobacter</taxon>
    </lineage>
</organism>
<keyword evidence="4 8" id="KW-0328">Glycosyltransferase</keyword>
<evidence type="ECO:0000256" key="7">
    <source>
        <dbReference type="ARBA" id="ARBA00023141"/>
    </source>
</evidence>
<evidence type="ECO:0000256" key="1">
    <source>
        <dbReference type="ARBA" id="ARBA00004907"/>
    </source>
</evidence>
<dbReference type="UniPathway" id="UPA00035">
    <property type="reaction ID" value="UER00041"/>
</dbReference>
<gene>
    <name evidence="8 11" type="primary">trpD</name>
    <name evidence="11" type="ORF">DPC56_04425</name>
</gene>
<keyword evidence="12" id="KW-1185">Reference proteome</keyword>
<comment type="function">
    <text evidence="8">Catalyzes the transfer of the phosphoribosyl group of 5-phosphorylribose-1-pyrophosphate (PRPP) to anthranilate to yield N-(5'-phosphoribosyl)-anthranilate (PRA).</text>
</comment>
<evidence type="ECO:0000313" key="12">
    <source>
        <dbReference type="Proteomes" id="UP000249782"/>
    </source>
</evidence>
<evidence type="ECO:0000256" key="4">
    <source>
        <dbReference type="ARBA" id="ARBA00022676"/>
    </source>
</evidence>
<feature type="binding site" evidence="8">
    <location>
        <position position="89"/>
    </location>
    <ligand>
        <name>anthranilate</name>
        <dbReference type="ChEBI" id="CHEBI:16567"/>
        <label>1</label>
    </ligand>
</feature>
<dbReference type="InterPro" id="IPR035902">
    <property type="entry name" value="Nuc_phospho_transferase"/>
</dbReference>
<dbReference type="GO" id="GO:0005829">
    <property type="term" value="C:cytosol"/>
    <property type="evidence" value="ECO:0007669"/>
    <property type="project" value="TreeGrafter"/>
</dbReference>
<dbReference type="OrthoDB" id="8214at2157"/>
<keyword evidence="7 8" id="KW-0057">Aromatic amino acid biosynthesis</keyword>
<evidence type="ECO:0000256" key="2">
    <source>
        <dbReference type="ARBA" id="ARBA00011948"/>
    </source>
</evidence>
<feature type="binding site" evidence="8">
    <location>
        <begin position="99"/>
        <end position="102"/>
    </location>
    <ligand>
        <name>5-phospho-alpha-D-ribose 1-diphosphate</name>
        <dbReference type="ChEBI" id="CHEBI:58017"/>
    </ligand>
</feature>
<comment type="subunit">
    <text evidence="8">Homodimer.</text>
</comment>
<sequence>MIKSKERVEFNDIIQKITTGTNLEEKEAYTCMMDMIHGRMNEIQIAAILTSLATKGETVPEITGFAKAMRDSCKTIKTPPGVDVVDSCGTGGDRLKTFNISTAAAIIAASAGVPIAKHGNRAVTGSCGGADILEAAGVKIDLPIQKVELSLEKIGITFMFAPKFHTATRNVMPIRKTLGIRTIFNILGPLTSPARARIQLLGVFDPSYVKPLAEVLYRLGVKRAMVVHGFDEKSEPAIDEISIMGETHTAFLDNGKIQIKKLYPEDFGLENGDSESIKAGSTTRENLKIFLSVLKGRRDSKADKTRFNITLANAAALVYLAGKAKNFEDAVEISKEYVKSGAALKKLKEFVKFTRDGPAGI</sequence>
<evidence type="ECO:0000256" key="3">
    <source>
        <dbReference type="ARBA" id="ARBA00022605"/>
    </source>
</evidence>
<dbReference type="GO" id="GO:0000162">
    <property type="term" value="P:L-tryptophan biosynthetic process"/>
    <property type="evidence" value="ECO:0007669"/>
    <property type="project" value="UniProtKB-UniRule"/>
</dbReference>
<dbReference type="GO" id="GO:0004048">
    <property type="term" value="F:anthranilate phosphoribosyltransferase activity"/>
    <property type="evidence" value="ECO:0007669"/>
    <property type="project" value="UniProtKB-UniRule"/>
</dbReference>
<name>A0A328PFG8_9EURY</name>
<dbReference type="EMBL" id="QLOE01000004">
    <property type="protein sequence ID" value="RAO79172.1"/>
    <property type="molecule type" value="Genomic_DNA"/>
</dbReference>
<keyword evidence="5 8" id="KW-0808">Transferase</keyword>
<dbReference type="Gene3D" id="3.40.1030.10">
    <property type="entry name" value="Nucleoside phosphorylase/phosphoribosyltransferase catalytic domain"/>
    <property type="match status" value="1"/>
</dbReference>
<evidence type="ECO:0000256" key="6">
    <source>
        <dbReference type="ARBA" id="ARBA00022822"/>
    </source>
</evidence>
<feature type="binding site" evidence="8">
    <location>
        <position position="239"/>
    </location>
    <ligand>
        <name>Mg(2+)</name>
        <dbReference type="ChEBI" id="CHEBI:18420"/>
        <label>2</label>
    </ligand>
</feature>
<dbReference type="InterPro" id="IPR036320">
    <property type="entry name" value="Glycosyl_Trfase_fam3_N_dom_sf"/>
</dbReference>
<feature type="binding site" evidence="8">
    <location>
        <position position="129"/>
    </location>
    <ligand>
        <name>5-phospho-alpha-D-ribose 1-diphosphate</name>
        <dbReference type="ChEBI" id="CHEBI:58017"/>
    </ligand>
</feature>
<dbReference type="Gene3D" id="1.20.970.10">
    <property type="entry name" value="Transferase, Pyrimidine Nucleoside Phosphorylase, Chain C"/>
    <property type="match status" value="1"/>
</dbReference>
<keyword evidence="3 8" id="KW-0028">Amino-acid biosynthesis</keyword>
<feature type="binding site" evidence="8">
    <location>
        <begin position="92"/>
        <end position="93"/>
    </location>
    <ligand>
        <name>5-phospho-alpha-D-ribose 1-diphosphate</name>
        <dbReference type="ChEBI" id="CHEBI:58017"/>
    </ligand>
</feature>
<comment type="catalytic activity">
    <reaction evidence="8">
        <text>N-(5-phospho-beta-D-ribosyl)anthranilate + diphosphate = 5-phospho-alpha-D-ribose 1-diphosphate + anthranilate</text>
        <dbReference type="Rhea" id="RHEA:11768"/>
        <dbReference type="ChEBI" id="CHEBI:16567"/>
        <dbReference type="ChEBI" id="CHEBI:18277"/>
        <dbReference type="ChEBI" id="CHEBI:33019"/>
        <dbReference type="ChEBI" id="CHEBI:58017"/>
        <dbReference type="EC" id="2.4.2.18"/>
    </reaction>
</comment>
<feature type="binding site" evidence="8">
    <location>
        <position position="89"/>
    </location>
    <ligand>
        <name>5-phospho-alpha-D-ribose 1-diphosphate</name>
        <dbReference type="ChEBI" id="CHEBI:58017"/>
    </ligand>
</feature>
<dbReference type="InterPro" id="IPR005940">
    <property type="entry name" value="Anthranilate_Pribosyl_Tfrase"/>
</dbReference>
<feature type="binding site" evidence="8">
    <location>
        <position position="101"/>
    </location>
    <ligand>
        <name>Mg(2+)</name>
        <dbReference type="ChEBI" id="CHEBI:18420"/>
        <label>1</label>
    </ligand>
</feature>
<dbReference type="PANTHER" id="PTHR43285">
    <property type="entry name" value="ANTHRANILATE PHOSPHORIBOSYLTRANSFERASE"/>
    <property type="match status" value="1"/>
</dbReference>
<evidence type="ECO:0000259" key="9">
    <source>
        <dbReference type="Pfam" id="PF00591"/>
    </source>
</evidence>
<dbReference type="Pfam" id="PF00591">
    <property type="entry name" value="Glycos_transf_3"/>
    <property type="match status" value="1"/>
</dbReference>
<comment type="pathway">
    <text evidence="1 8">Amino-acid biosynthesis; L-tryptophan biosynthesis; L-tryptophan from chorismate: step 2/5.</text>
</comment>
<comment type="similarity">
    <text evidence="8">Belongs to the anthranilate phosphoribosyltransferase family.</text>
</comment>
<dbReference type="InterPro" id="IPR000312">
    <property type="entry name" value="Glycosyl_Trfase_fam3"/>
</dbReference>
<dbReference type="AlphaFoldDB" id="A0A328PFG8"/>
<feature type="domain" description="Glycosyl transferase family 3 N-terminal" evidence="10">
    <location>
        <begin position="12"/>
        <end position="73"/>
    </location>
</feature>
<feature type="binding site" evidence="8">
    <location>
        <position position="240"/>
    </location>
    <ligand>
        <name>Mg(2+)</name>
        <dbReference type="ChEBI" id="CHEBI:18420"/>
        <label>2</label>
    </ligand>
</feature>
<dbReference type="EC" id="2.4.2.18" evidence="2 8"/>
<dbReference type="Proteomes" id="UP000249782">
    <property type="component" value="Unassembled WGS sequence"/>
</dbReference>
<dbReference type="NCBIfam" id="TIGR01245">
    <property type="entry name" value="trpD"/>
    <property type="match status" value="1"/>
</dbReference>
<feature type="binding site" evidence="8">
    <location>
        <position position="97"/>
    </location>
    <ligand>
        <name>5-phospho-alpha-D-ribose 1-diphosphate</name>
        <dbReference type="ChEBI" id="CHEBI:58017"/>
    </ligand>
</feature>
<evidence type="ECO:0000313" key="11">
    <source>
        <dbReference type="EMBL" id="RAO79172.1"/>
    </source>
</evidence>
<accession>A0A328PFG8</accession>
<feature type="binding site" evidence="8">
    <location>
        <position position="120"/>
    </location>
    <ligand>
        <name>anthranilate</name>
        <dbReference type="ChEBI" id="CHEBI:16567"/>
        <label>1</label>
    </ligand>
</feature>
<evidence type="ECO:0000256" key="8">
    <source>
        <dbReference type="HAMAP-Rule" id="MF_00211"/>
    </source>
</evidence>
<dbReference type="GO" id="GO:0000287">
    <property type="term" value="F:magnesium ion binding"/>
    <property type="evidence" value="ECO:0007669"/>
    <property type="project" value="UniProtKB-UniRule"/>
</dbReference>
<dbReference type="HAMAP" id="MF_00211">
    <property type="entry name" value="TrpD"/>
    <property type="match status" value="1"/>
</dbReference>
<dbReference type="RefSeq" id="WP_112093859.1">
    <property type="nucleotide sequence ID" value="NZ_QLOE01000004.1"/>
</dbReference>
<dbReference type="SUPFAM" id="SSF47648">
    <property type="entry name" value="Nucleoside phosphorylase/phosphoribosyltransferase N-terminal domain"/>
    <property type="match status" value="1"/>
</dbReference>
<dbReference type="PANTHER" id="PTHR43285:SF2">
    <property type="entry name" value="ANTHRANILATE PHOSPHORIBOSYLTRANSFERASE"/>
    <property type="match status" value="1"/>
</dbReference>
<proteinExistence type="inferred from homology"/>
<feature type="domain" description="Glycosyl transferase family 3" evidence="9">
    <location>
        <begin position="83"/>
        <end position="344"/>
    </location>
</feature>
<evidence type="ECO:0000256" key="5">
    <source>
        <dbReference type="ARBA" id="ARBA00022679"/>
    </source>
</evidence>
<comment type="cofactor">
    <cofactor evidence="8">
        <name>Mg(2+)</name>
        <dbReference type="ChEBI" id="CHEBI:18420"/>
    </cofactor>
    <text evidence="8">Binds 2 magnesium ions per monomer.</text>
</comment>
<protein>
    <recommendedName>
        <fullName evidence="2 8">Anthranilate phosphoribosyltransferase</fullName>
        <ecNumber evidence="2 8">2.4.2.18</ecNumber>
    </recommendedName>
</protein>